<accession>A0ABQ9U7G9</accession>
<reference evidence="2 3" key="1">
    <citation type="submission" date="2023-05" db="EMBL/GenBank/DDBJ databases">
        <title>B98-5 Cell Line De Novo Hybrid Assembly: An Optical Mapping Approach.</title>
        <authorList>
            <person name="Kananen K."/>
            <person name="Auerbach J.A."/>
            <person name="Kautto E."/>
            <person name="Blachly J.S."/>
        </authorList>
    </citation>
    <scope>NUCLEOTIDE SEQUENCE [LARGE SCALE GENOMIC DNA]</scope>
    <source>
        <strain evidence="2">B95-8</strain>
        <tissue evidence="2">Cell line</tissue>
    </source>
</reference>
<comment type="caution">
    <text evidence="2">The sequence shown here is derived from an EMBL/GenBank/DDBJ whole genome shotgun (WGS) entry which is preliminary data.</text>
</comment>
<evidence type="ECO:0000313" key="2">
    <source>
        <dbReference type="EMBL" id="KAK2093002.1"/>
    </source>
</evidence>
<dbReference type="EMBL" id="JASSZA010000015">
    <property type="protein sequence ID" value="KAK2093002.1"/>
    <property type="molecule type" value="Genomic_DNA"/>
</dbReference>
<proteinExistence type="predicted"/>
<keyword evidence="3" id="KW-1185">Reference proteome</keyword>
<keyword evidence="1" id="KW-0472">Membrane</keyword>
<dbReference type="Proteomes" id="UP001266305">
    <property type="component" value="Unassembled WGS sequence"/>
</dbReference>
<sequence>MFQIPFHAAASHICQQADLSPESQFSLPTVFQATHLRWLQTPETQGNPSQTLWCLCLLLPTFLLVFLAVCIPSSLWISYLISTPALLQPVSYHTQSRRKKGQVIPLQQCRNIAVNFRLSTNPPQPPSQLVSKGTSFLPSNALARLASLSAHFLNFPSSFLTISSIRTPTLSSHGLFLLHHFLVRVLPSSRPLPQLFCHCRSSTPGLPLDLKSLFSSMTPKVADAGPDGIYSRELCIALEDTRYGKSSASRRSVLTEPPTIPSQHTHTTWGNHLSLLSCQSGKKYAPTDTG</sequence>
<keyword evidence="1" id="KW-0812">Transmembrane</keyword>
<name>A0ABQ9U7G9_SAGOE</name>
<gene>
    <name evidence="2" type="ORF">P7K49_029531</name>
</gene>
<protein>
    <submittedName>
        <fullName evidence="2">Uncharacterized protein</fullName>
    </submittedName>
</protein>
<feature type="transmembrane region" description="Helical" evidence="1">
    <location>
        <begin position="52"/>
        <end position="81"/>
    </location>
</feature>
<evidence type="ECO:0000256" key="1">
    <source>
        <dbReference type="SAM" id="Phobius"/>
    </source>
</evidence>
<evidence type="ECO:0000313" key="3">
    <source>
        <dbReference type="Proteomes" id="UP001266305"/>
    </source>
</evidence>
<organism evidence="2 3">
    <name type="scientific">Saguinus oedipus</name>
    <name type="common">Cotton-top tamarin</name>
    <name type="synonym">Oedipomidas oedipus</name>
    <dbReference type="NCBI Taxonomy" id="9490"/>
    <lineage>
        <taxon>Eukaryota</taxon>
        <taxon>Metazoa</taxon>
        <taxon>Chordata</taxon>
        <taxon>Craniata</taxon>
        <taxon>Vertebrata</taxon>
        <taxon>Euteleostomi</taxon>
        <taxon>Mammalia</taxon>
        <taxon>Eutheria</taxon>
        <taxon>Euarchontoglires</taxon>
        <taxon>Primates</taxon>
        <taxon>Haplorrhini</taxon>
        <taxon>Platyrrhini</taxon>
        <taxon>Cebidae</taxon>
        <taxon>Callitrichinae</taxon>
        <taxon>Saguinus</taxon>
    </lineage>
</organism>
<keyword evidence="1" id="KW-1133">Transmembrane helix</keyword>